<evidence type="ECO:0000313" key="1">
    <source>
        <dbReference type="EMBL" id="KAJ8125876.1"/>
    </source>
</evidence>
<comment type="caution">
    <text evidence="1">The sequence shown here is derived from an EMBL/GenBank/DDBJ whole genome shotgun (WGS) entry which is preliminary data.</text>
</comment>
<protein>
    <submittedName>
        <fullName evidence="1">Uncharacterized protein</fullName>
    </submittedName>
</protein>
<organism evidence="1 2">
    <name type="scientific">Lasiodiplodia mahajangana</name>
    <dbReference type="NCBI Taxonomy" id="1108764"/>
    <lineage>
        <taxon>Eukaryota</taxon>
        <taxon>Fungi</taxon>
        <taxon>Dikarya</taxon>
        <taxon>Ascomycota</taxon>
        <taxon>Pezizomycotina</taxon>
        <taxon>Dothideomycetes</taxon>
        <taxon>Dothideomycetes incertae sedis</taxon>
        <taxon>Botryosphaeriales</taxon>
        <taxon>Botryosphaeriaceae</taxon>
        <taxon>Lasiodiplodia</taxon>
    </lineage>
</organism>
<proteinExistence type="predicted"/>
<accession>A0ACC2JEJ5</accession>
<dbReference type="EMBL" id="JAPUUL010002136">
    <property type="protein sequence ID" value="KAJ8125876.1"/>
    <property type="molecule type" value="Genomic_DNA"/>
</dbReference>
<gene>
    <name evidence="1" type="ORF">O1611_g7762</name>
</gene>
<name>A0ACC2JEJ5_9PEZI</name>
<reference evidence="1" key="1">
    <citation type="submission" date="2022-12" db="EMBL/GenBank/DDBJ databases">
        <title>Genome Sequence of Lasiodiplodia mahajangana.</title>
        <authorList>
            <person name="Buettner E."/>
        </authorList>
    </citation>
    <scope>NUCLEOTIDE SEQUENCE</scope>
    <source>
        <strain evidence="1">VT137</strain>
    </source>
</reference>
<keyword evidence="2" id="KW-1185">Reference proteome</keyword>
<sequence length="862" mass="97044">MFGIGTESQGEGESTLAVRSIPQRNNRAPLRVDTRAYDATALIRAVEDRNLARVRLLLNEAIPRGMRNTYVAARDNEGRTALHYAVSWATPEVKEYNLIDLLIEYAADRNACVTATDNHGLTVLHMASKAAQDVKAVSQLINEATDKIGYITAKSSAGTTALHQAAQNYPVNVEVMRLLINEAVDKNEYVTMTDNLGRTALHVAARATRDAKAVSWLIEEATDKIGYINARDHEGKTALHLAARVGSLETVKLLVTVLGNSRDCINAQSASGATPLHEAVCSKAADIVFFLLTPDADRKLKDNNGNSAWDLACLPEYESWEVIATFLLKELGVKDNPVISPHLALFNWHDEHEVTTGNNMIPVYQRLVVIAANLLRAKNTQRRTSYTNLSSSTYLQLVKVFVGILRQIRQEFHENQEALPHLRSREPSCAVQALNYSKSASRGSKLFVSLVMPFIDVRRWEIIEKREAEYEKQSLKYCVGKTRNLVEYHMPTTLDEYCSPALSKGALSLRNKDQVLKRYETFIREKQNATQTLFSDDNHDDPTLFGELKILIGSYMKRQQSTKTTTEEIPPPENVVLVRQSWIWIIDNDVIITQPPEWGQGSNSELRKLLSKALSGQDTKSIALFLGRLVESLDNPVQGAEGSLLKIYENALLFISEEVNHYTKSALVEDIDLDLEKSLFHKINDLREELSMIKSVIAEQEEVWNEFMSLMWPNEGPDDQPGHYSKTRDIEDLLSVSSRGFEGGKSVEESERFRQLWRPRAKFSKYKRRIEKLEQDAERVERNISTKLDLKQKHATIREAHSTAVLSATVFGFTIITVIFAPLSFIVALFALPLDTFNEGKNGDQNGVYSSHYIGKWSGKYN</sequence>
<evidence type="ECO:0000313" key="2">
    <source>
        <dbReference type="Proteomes" id="UP001153332"/>
    </source>
</evidence>
<dbReference type="Proteomes" id="UP001153332">
    <property type="component" value="Unassembled WGS sequence"/>
</dbReference>